<keyword evidence="3" id="KW-1185">Reference proteome</keyword>
<dbReference type="InterPro" id="IPR040676">
    <property type="entry name" value="DUF5641"/>
</dbReference>
<dbReference type="EMBL" id="JANEYF010000388">
    <property type="protein sequence ID" value="KAJ8970253.1"/>
    <property type="molecule type" value="Genomic_DNA"/>
</dbReference>
<organism evidence="2 3">
    <name type="scientific">Rhamnusium bicolor</name>
    <dbReference type="NCBI Taxonomy" id="1586634"/>
    <lineage>
        <taxon>Eukaryota</taxon>
        <taxon>Metazoa</taxon>
        <taxon>Ecdysozoa</taxon>
        <taxon>Arthropoda</taxon>
        <taxon>Hexapoda</taxon>
        <taxon>Insecta</taxon>
        <taxon>Pterygota</taxon>
        <taxon>Neoptera</taxon>
        <taxon>Endopterygota</taxon>
        <taxon>Coleoptera</taxon>
        <taxon>Polyphaga</taxon>
        <taxon>Cucujiformia</taxon>
        <taxon>Chrysomeloidea</taxon>
        <taxon>Cerambycidae</taxon>
        <taxon>Lepturinae</taxon>
        <taxon>Rhagiini</taxon>
        <taxon>Rhamnusium</taxon>
    </lineage>
</organism>
<reference evidence="2" key="1">
    <citation type="journal article" date="2023" name="Insect Mol. Biol.">
        <title>Genome sequencing provides insights into the evolution of gene families encoding plant cell wall-degrading enzymes in longhorned beetles.</title>
        <authorList>
            <person name="Shin N.R."/>
            <person name="Okamura Y."/>
            <person name="Kirsch R."/>
            <person name="Pauchet Y."/>
        </authorList>
    </citation>
    <scope>NUCLEOTIDE SEQUENCE</scope>
    <source>
        <strain evidence="2">RBIC_L_NR</strain>
    </source>
</reference>
<name>A0AAV8ZSV3_9CUCU</name>
<evidence type="ECO:0000259" key="1">
    <source>
        <dbReference type="Pfam" id="PF18701"/>
    </source>
</evidence>
<gene>
    <name evidence="2" type="ORF">NQ314_001318</name>
</gene>
<dbReference type="Pfam" id="PF18701">
    <property type="entry name" value="DUF5641"/>
    <property type="match status" value="1"/>
</dbReference>
<dbReference type="AlphaFoldDB" id="A0AAV8ZSV3"/>
<feature type="domain" description="DUF5641" evidence="1">
    <location>
        <begin position="7"/>
        <end position="70"/>
    </location>
</feature>
<comment type="caution">
    <text evidence="2">The sequence shown here is derived from an EMBL/GenBank/DDBJ whole genome shotgun (WGS) entry which is preliminary data.</text>
</comment>
<dbReference type="Proteomes" id="UP001162156">
    <property type="component" value="Unassembled WGS sequence"/>
</dbReference>
<proteinExistence type="predicted"/>
<sequence>MKNLKVLHRIKWKQKHQGVTKVGAMVVILRENSHPLHWSLDRIIATHPGDDGIIQIVSVKTANGTIKCAVNFKFISCHI</sequence>
<protein>
    <recommendedName>
        <fullName evidence="1">DUF5641 domain-containing protein</fullName>
    </recommendedName>
</protein>
<evidence type="ECO:0000313" key="2">
    <source>
        <dbReference type="EMBL" id="KAJ8970253.1"/>
    </source>
</evidence>
<accession>A0AAV8ZSV3</accession>
<evidence type="ECO:0000313" key="3">
    <source>
        <dbReference type="Proteomes" id="UP001162156"/>
    </source>
</evidence>